<keyword evidence="1" id="KW-0812">Transmembrane</keyword>
<evidence type="ECO:0000256" key="1">
    <source>
        <dbReference type="SAM" id="Phobius"/>
    </source>
</evidence>
<sequence>MESVRYGVSQVLDTVYWGFLGVGTTFDIFRNILFPYGLNMAVFLYTAYCILFPSWSLVRCRHKYAVSSLMDMAYWSSEQRYLMSSEALSLKIRQKFALLEEDKVELFGMIVKEEEEAINKVKGEALKEKDYPGEFIFPITFEGKINENTMADTGSDINTMPYRIHEKLGREEIKKVERGITMANHTQAETMGILTNVLCHVGVYRPDIDLALPSISDHKGCYTYEEEAKGQWRTKIMVTGPYGNIFVQGFTTKKTSWKLLKYHNFSDIMSPNWFIE</sequence>
<evidence type="ECO:0000313" key="2">
    <source>
        <dbReference type="EMBL" id="GEY47017.1"/>
    </source>
</evidence>
<evidence type="ECO:0008006" key="3">
    <source>
        <dbReference type="Google" id="ProtNLM"/>
    </source>
</evidence>
<gene>
    <name evidence="2" type="ORF">Tci_418991</name>
</gene>
<organism evidence="2">
    <name type="scientific">Tanacetum cinerariifolium</name>
    <name type="common">Dalmatian daisy</name>
    <name type="synonym">Chrysanthemum cinerariifolium</name>
    <dbReference type="NCBI Taxonomy" id="118510"/>
    <lineage>
        <taxon>Eukaryota</taxon>
        <taxon>Viridiplantae</taxon>
        <taxon>Streptophyta</taxon>
        <taxon>Embryophyta</taxon>
        <taxon>Tracheophyta</taxon>
        <taxon>Spermatophyta</taxon>
        <taxon>Magnoliopsida</taxon>
        <taxon>eudicotyledons</taxon>
        <taxon>Gunneridae</taxon>
        <taxon>Pentapetalae</taxon>
        <taxon>asterids</taxon>
        <taxon>campanulids</taxon>
        <taxon>Asterales</taxon>
        <taxon>Asteraceae</taxon>
        <taxon>Asteroideae</taxon>
        <taxon>Anthemideae</taxon>
        <taxon>Anthemidinae</taxon>
        <taxon>Tanacetum</taxon>
    </lineage>
</organism>
<proteinExistence type="predicted"/>
<comment type="caution">
    <text evidence="2">The sequence shown here is derived from an EMBL/GenBank/DDBJ whole genome shotgun (WGS) entry which is preliminary data.</text>
</comment>
<feature type="transmembrane region" description="Helical" evidence="1">
    <location>
        <begin position="36"/>
        <end position="58"/>
    </location>
</feature>
<keyword evidence="1" id="KW-0472">Membrane</keyword>
<accession>A0A699HU82</accession>
<keyword evidence="1" id="KW-1133">Transmembrane helix</keyword>
<protein>
    <recommendedName>
        <fullName evidence="3">Reverse transcriptase domain-containing protein</fullName>
    </recommendedName>
</protein>
<reference evidence="2" key="1">
    <citation type="journal article" date="2019" name="Sci. Rep.">
        <title>Draft genome of Tanacetum cinerariifolium, the natural source of mosquito coil.</title>
        <authorList>
            <person name="Yamashiro T."/>
            <person name="Shiraishi A."/>
            <person name="Satake H."/>
            <person name="Nakayama K."/>
        </authorList>
    </citation>
    <scope>NUCLEOTIDE SEQUENCE</scope>
</reference>
<name>A0A699HU82_TANCI</name>
<dbReference type="AlphaFoldDB" id="A0A699HU82"/>
<dbReference type="EMBL" id="BKCJ010181259">
    <property type="protein sequence ID" value="GEY47017.1"/>
    <property type="molecule type" value="Genomic_DNA"/>
</dbReference>